<accession>A0A7T2WWU9</accession>
<organism evidence="1 2">
    <name type="scientific">Burkholderia humptydooensis</name>
    <dbReference type="NCBI Taxonomy" id="430531"/>
    <lineage>
        <taxon>Bacteria</taxon>
        <taxon>Pseudomonadati</taxon>
        <taxon>Pseudomonadota</taxon>
        <taxon>Betaproteobacteria</taxon>
        <taxon>Burkholderiales</taxon>
        <taxon>Burkholderiaceae</taxon>
        <taxon>Burkholderia</taxon>
        <taxon>pseudomallei group</taxon>
    </lineage>
</organism>
<name>A0A7U4SU02_9BURK</name>
<accession>A0A7U4SU02</accession>
<evidence type="ECO:0000313" key="2">
    <source>
        <dbReference type="Proteomes" id="UP000594943"/>
    </source>
</evidence>
<geneLocation type="plasmid" evidence="1 2">
    <name>unnamed</name>
</geneLocation>
<gene>
    <name evidence="1" type="ORF">I6G56_00185</name>
</gene>
<dbReference type="Proteomes" id="UP000594943">
    <property type="component" value="Plasmid unnamed"/>
</dbReference>
<sequence length="270" mass="30703">MNHGEMGLVFAYLLRWREIAGNPPDRGLRDGEKDAARVLANCNSAELDDFEEFLNAQGFSLIDRDAIEFGIPPKAGVPNTIWVLTRKRGEVIAGYVDDRWYVDAMRDGRGGDKEAKRHETIFWTARLWLTLQYFFYEKIDRATSDVQAYRDAFVSRRLFIEELAAGIEKMGNAGRPDGDAGIIWDHFWKDKGKISTWASRFLKVMEDAGMIEPTGNKDEWRQTILAAIEMADTASHELSYLMPPKSAETTSETVALLRGERVLSDRDTDQ</sequence>
<protein>
    <submittedName>
        <fullName evidence="1">Uncharacterized protein</fullName>
    </submittedName>
</protein>
<dbReference type="KEGG" id="bhg:I6G56_00185"/>
<dbReference type="AlphaFoldDB" id="A0A7U4SU02"/>
<keyword evidence="1" id="KW-0614">Plasmid</keyword>
<reference evidence="1 2" key="1">
    <citation type="submission" date="2020-12" db="EMBL/GenBank/DDBJ databases">
        <title>FDA dAtabase for Regulatory Grade micrObial Sequences (FDA-ARGOS): Supporting development and validation of Infectious Disease Dx tests.</title>
        <authorList>
            <person name="Nelson B."/>
            <person name="Plummer A."/>
            <person name="Tallon L."/>
            <person name="Sadzewicz L."/>
            <person name="Zhao X."/>
            <person name="Boylan J."/>
            <person name="Ott S."/>
            <person name="Bowen H."/>
            <person name="Vavikolanu K."/>
            <person name="Mehta A."/>
            <person name="Aluvathingal J."/>
            <person name="Nadendla S."/>
            <person name="Myers T."/>
            <person name="Yan Y."/>
            <person name="Sichtig H."/>
        </authorList>
    </citation>
    <scope>NUCLEOTIDE SEQUENCE [LARGE SCALE GENOMIC DNA]</scope>
    <source>
        <strain evidence="1 2">FDAARGOS_899</strain>
        <plasmid evidence="1 2">unnamed</plasmid>
    </source>
</reference>
<proteinExistence type="predicted"/>
<evidence type="ECO:0000313" key="1">
    <source>
        <dbReference type="EMBL" id="QPS41983.1"/>
    </source>
</evidence>
<dbReference type="EMBL" id="CP065685">
    <property type="protein sequence ID" value="QPS41983.1"/>
    <property type="molecule type" value="Genomic_DNA"/>
</dbReference>
<dbReference type="RefSeq" id="WP_009916779.1">
    <property type="nucleotide sequence ID" value="NZ_CP013381.1"/>
</dbReference>